<dbReference type="Proteomes" id="UP001596099">
    <property type="component" value="Unassembled WGS sequence"/>
</dbReference>
<evidence type="ECO:0000313" key="3">
    <source>
        <dbReference type="Proteomes" id="UP001596099"/>
    </source>
</evidence>
<proteinExistence type="predicted"/>
<feature type="compositionally biased region" description="Basic and acidic residues" evidence="1">
    <location>
        <begin position="117"/>
        <end position="129"/>
    </location>
</feature>
<evidence type="ECO:0000256" key="1">
    <source>
        <dbReference type="SAM" id="MobiDB-lite"/>
    </source>
</evidence>
<protein>
    <submittedName>
        <fullName evidence="2">Uncharacterized protein</fullName>
    </submittedName>
</protein>
<dbReference type="EMBL" id="JBHSQH010000001">
    <property type="protein sequence ID" value="MFC5973298.1"/>
    <property type="molecule type" value="Genomic_DNA"/>
</dbReference>
<evidence type="ECO:0000313" key="2">
    <source>
        <dbReference type="EMBL" id="MFC5973298.1"/>
    </source>
</evidence>
<name>A0ABD5RS71_9EURY</name>
<keyword evidence="3" id="KW-1185">Reference proteome</keyword>
<feature type="region of interest" description="Disordered" evidence="1">
    <location>
        <begin position="113"/>
        <end position="141"/>
    </location>
</feature>
<sequence>MRDSLCRDLTGTFVGCDGEPTRATCSFHDRPCVLGAGDVLQLEVERMDGEWTPLFHRCDSHAVDEFPDEHSVHGTDQALVTARLEPTGAHLPATGHYDPDALTIGNVEVQDVSAATEGRRSPLADRDTLTDGDALSEGDER</sequence>
<comment type="caution">
    <text evidence="2">The sequence shown here is derived from an EMBL/GenBank/DDBJ whole genome shotgun (WGS) entry which is preliminary data.</text>
</comment>
<reference evidence="2 3" key="1">
    <citation type="journal article" date="2019" name="Int. J. Syst. Evol. Microbiol.">
        <title>The Global Catalogue of Microorganisms (GCM) 10K type strain sequencing project: providing services to taxonomists for standard genome sequencing and annotation.</title>
        <authorList>
            <consortium name="The Broad Institute Genomics Platform"/>
            <consortium name="The Broad Institute Genome Sequencing Center for Infectious Disease"/>
            <person name="Wu L."/>
            <person name="Ma J."/>
        </authorList>
    </citation>
    <scope>NUCLEOTIDE SEQUENCE [LARGE SCALE GENOMIC DNA]</scope>
    <source>
        <strain evidence="2 3">CGMCC 1.12543</strain>
    </source>
</reference>
<dbReference type="AlphaFoldDB" id="A0ABD5RS71"/>
<gene>
    <name evidence="2" type="ORF">ACFPYI_18360</name>
</gene>
<organism evidence="2 3">
    <name type="scientific">Halomarina salina</name>
    <dbReference type="NCBI Taxonomy" id="1872699"/>
    <lineage>
        <taxon>Archaea</taxon>
        <taxon>Methanobacteriati</taxon>
        <taxon>Methanobacteriota</taxon>
        <taxon>Stenosarchaea group</taxon>
        <taxon>Halobacteria</taxon>
        <taxon>Halobacteriales</taxon>
        <taxon>Natronomonadaceae</taxon>
        <taxon>Halomarina</taxon>
    </lineage>
</organism>
<dbReference type="RefSeq" id="WP_247417680.1">
    <property type="nucleotide sequence ID" value="NZ_JALLGW010000001.1"/>
</dbReference>
<accession>A0ABD5RS71</accession>